<dbReference type="Proteomes" id="UP000051036">
    <property type="component" value="Unassembled WGS sequence"/>
</dbReference>
<evidence type="ECO:0000256" key="1">
    <source>
        <dbReference type="ARBA" id="ARBA00001946"/>
    </source>
</evidence>
<dbReference type="OrthoDB" id="9805316at2"/>
<dbReference type="SFLD" id="SFLDS00005">
    <property type="entry name" value="Isoprenoid_Synthase_Type_I"/>
    <property type="match status" value="1"/>
</dbReference>
<dbReference type="GO" id="GO:0046872">
    <property type="term" value="F:metal ion binding"/>
    <property type="evidence" value="ECO:0007669"/>
    <property type="project" value="UniProtKB-KW"/>
</dbReference>
<comment type="caution">
    <text evidence="7">The sequence shown here is derived from an EMBL/GenBank/DDBJ whole genome shotgun (WGS) entry which is preliminary data.</text>
</comment>
<reference evidence="7 8" key="1">
    <citation type="journal article" date="2015" name="Genome Announc.">
        <title>Expanding the biotechnology potential of lactobacilli through comparative genomics of 213 strains and associated genera.</title>
        <authorList>
            <person name="Sun Z."/>
            <person name="Harris H.M."/>
            <person name="McCann A."/>
            <person name="Guo C."/>
            <person name="Argimon S."/>
            <person name="Zhang W."/>
            <person name="Yang X."/>
            <person name="Jeffery I.B."/>
            <person name="Cooney J.C."/>
            <person name="Kagawa T.F."/>
            <person name="Liu W."/>
            <person name="Song Y."/>
            <person name="Salvetti E."/>
            <person name="Wrobel A."/>
            <person name="Rasinkangas P."/>
            <person name="Parkhill J."/>
            <person name="Rea M.C."/>
            <person name="O'Sullivan O."/>
            <person name="Ritari J."/>
            <person name="Douillard F.P."/>
            <person name="Paul Ross R."/>
            <person name="Yang R."/>
            <person name="Briner A.E."/>
            <person name="Felis G.E."/>
            <person name="de Vos W.M."/>
            <person name="Barrangou R."/>
            <person name="Klaenhammer T.R."/>
            <person name="Caufield P.W."/>
            <person name="Cui Y."/>
            <person name="Zhang H."/>
            <person name="O'Toole P.W."/>
        </authorList>
    </citation>
    <scope>NUCLEOTIDE SEQUENCE [LARGE SCALE GENOMIC DNA]</scope>
    <source>
        <strain evidence="7 8">DSM 16043</strain>
    </source>
</reference>
<organism evidence="7 8">
    <name type="scientific">Lactobacillus kalixensis DSM 16043</name>
    <dbReference type="NCBI Taxonomy" id="1423763"/>
    <lineage>
        <taxon>Bacteria</taxon>
        <taxon>Bacillati</taxon>
        <taxon>Bacillota</taxon>
        <taxon>Bacilli</taxon>
        <taxon>Lactobacillales</taxon>
        <taxon>Lactobacillaceae</taxon>
        <taxon>Lactobacillus</taxon>
    </lineage>
</organism>
<comment type="similarity">
    <text evidence="2 6">Belongs to the FPP/GGPP synthase family.</text>
</comment>
<proteinExistence type="inferred from homology"/>
<dbReference type="PANTHER" id="PTHR12001">
    <property type="entry name" value="GERANYLGERANYL PYROPHOSPHATE SYNTHASE"/>
    <property type="match status" value="1"/>
</dbReference>
<dbReference type="GO" id="GO:0004659">
    <property type="term" value="F:prenyltransferase activity"/>
    <property type="evidence" value="ECO:0007669"/>
    <property type="project" value="InterPro"/>
</dbReference>
<evidence type="ECO:0000256" key="6">
    <source>
        <dbReference type="RuleBase" id="RU004466"/>
    </source>
</evidence>
<evidence type="ECO:0000313" key="8">
    <source>
        <dbReference type="Proteomes" id="UP000051036"/>
    </source>
</evidence>
<dbReference type="PATRIC" id="fig|1423763.3.peg.1556"/>
<dbReference type="SUPFAM" id="SSF48576">
    <property type="entry name" value="Terpenoid synthases"/>
    <property type="match status" value="1"/>
</dbReference>
<dbReference type="EMBL" id="AZFM01000005">
    <property type="protein sequence ID" value="KRL90922.1"/>
    <property type="molecule type" value="Genomic_DNA"/>
</dbReference>
<dbReference type="PROSITE" id="PS00723">
    <property type="entry name" value="POLYPRENYL_SYNTHASE_1"/>
    <property type="match status" value="1"/>
</dbReference>
<name>A0A0R1UHT0_9LACO</name>
<evidence type="ECO:0000256" key="3">
    <source>
        <dbReference type="ARBA" id="ARBA00022679"/>
    </source>
</evidence>
<evidence type="ECO:0000256" key="4">
    <source>
        <dbReference type="ARBA" id="ARBA00022723"/>
    </source>
</evidence>
<dbReference type="AlphaFoldDB" id="A0A0R1UHT0"/>
<protein>
    <submittedName>
        <fullName evidence="7">Trans-hexaprenyltranstransferase</fullName>
    </submittedName>
</protein>
<evidence type="ECO:0000256" key="2">
    <source>
        <dbReference type="ARBA" id="ARBA00006706"/>
    </source>
</evidence>
<dbReference type="STRING" id="1423763.FC46_GL001532"/>
<keyword evidence="3 6" id="KW-0808">Transferase</keyword>
<dbReference type="PROSITE" id="PS00444">
    <property type="entry name" value="POLYPRENYL_SYNTHASE_2"/>
    <property type="match status" value="1"/>
</dbReference>
<keyword evidence="4" id="KW-0479">Metal-binding</keyword>
<accession>A0A0R1UHT0</accession>
<sequence length="326" mass="36586">MNKKQAWEQYPLIKNELKQVNQCIEQTISTPHLELQEALRAMANNGGKYLRPSLLILAAKIAGQINEQVIHLASSIEILHMATLIHDDIIDDADERRGKVSIQSRFGKDTAVYAGDLLFTDFFDLMLNTDLDHEYMVKNARTMTKILNGELNQMADRFNVEQTFDNYLENIKGKTAALFKLAAEEGAYYGGGNSKMVATLAAFGENLGIAFQMIDDILDYTGAHTLNKPVLEDVATGVYSLPLLLALNVPDLKEKLTPLLNKKLEMTKDDLLQVQKIILNSSAIKQSHIIARKYTQMAIDQLDLLPNSPARKILKQLTSQLLDRTR</sequence>
<evidence type="ECO:0000313" key="7">
    <source>
        <dbReference type="EMBL" id="KRL90922.1"/>
    </source>
</evidence>
<dbReference type="Gene3D" id="1.10.600.10">
    <property type="entry name" value="Farnesyl Diphosphate Synthase"/>
    <property type="match status" value="1"/>
</dbReference>
<keyword evidence="8" id="KW-1185">Reference proteome</keyword>
<dbReference type="CDD" id="cd00685">
    <property type="entry name" value="Trans_IPPS_HT"/>
    <property type="match status" value="1"/>
</dbReference>
<dbReference type="InterPro" id="IPR000092">
    <property type="entry name" value="Polyprenyl_synt"/>
</dbReference>
<dbReference type="InterPro" id="IPR033749">
    <property type="entry name" value="Polyprenyl_synt_CS"/>
</dbReference>
<gene>
    <name evidence="7" type="ORF">FC46_GL001532</name>
</gene>
<dbReference type="PANTHER" id="PTHR12001:SF69">
    <property type="entry name" value="ALL TRANS-POLYPRENYL-DIPHOSPHATE SYNTHASE PDSS1"/>
    <property type="match status" value="1"/>
</dbReference>
<comment type="cofactor">
    <cofactor evidence="1">
        <name>Mg(2+)</name>
        <dbReference type="ChEBI" id="CHEBI:18420"/>
    </cofactor>
</comment>
<dbReference type="Pfam" id="PF00348">
    <property type="entry name" value="polyprenyl_synt"/>
    <property type="match status" value="1"/>
</dbReference>
<dbReference type="RefSeq" id="WP_057797589.1">
    <property type="nucleotide sequence ID" value="NZ_AZFM01000005.1"/>
</dbReference>
<dbReference type="InterPro" id="IPR008949">
    <property type="entry name" value="Isoprenoid_synthase_dom_sf"/>
</dbReference>
<dbReference type="GO" id="GO:0008299">
    <property type="term" value="P:isoprenoid biosynthetic process"/>
    <property type="evidence" value="ECO:0007669"/>
    <property type="project" value="InterPro"/>
</dbReference>
<keyword evidence="5" id="KW-0460">Magnesium</keyword>
<evidence type="ECO:0000256" key="5">
    <source>
        <dbReference type="ARBA" id="ARBA00022842"/>
    </source>
</evidence>